<gene>
    <name evidence="4" type="ORF">P6N53_17690</name>
</gene>
<evidence type="ECO:0000259" key="2">
    <source>
        <dbReference type="Pfam" id="PF07833"/>
    </source>
</evidence>
<evidence type="ECO:0000313" key="4">
    <source>
        <dbReference type="EMBL" id="MDO7789046.1"/>
    </source>
</evidence>
<accession>A0AAW7ZI80</accession>
<dbReference type="PANTHER" id="PTHR40446">
    <property type="entry name" value="N-ACETYLGLUCOSAMINE-1-PHOSPHODIESTER ALPHA-N-ACETYLGLUCOSAMINIDASE"/>
    <property type="match status" value="1"/>
</dbReference>
<dbReference type="EMBL" id="JARPTC010000032">
    <property type="protein sequence ID" value="MDO7789046.1"/>
    <property type="molecule type" value="Genomic_DNA"/>
</dbReference>
<dbReference type="InterPro" id="IPR012854">
    <property type="entry name" value="Cu_amine_oxidase-like_N"/>
</dbReference>
<dbReference type="AlphaFoldDB" id="A0AAW7ZI80"/>
<dbReference type="GO" id="GO:0016798">
    <property type="term" value="F:hydrolase activity, acting on glycosyl bonds"/>
    <property type="evidence" value="ECO:0007669"/>
    <property type="project" value="UniProtKB-KW"/>
</dbReference>
<dbReference type="Pfam" id="PF09992">
    <property type="entry name" value="NAGPA"/>
    <property type="match status" value="1"/>
</dbReference>
<keyword evidence="1" id="KW-0732">Signal</keyword>
<dbReference type="InterPro" id="IPR036582">
    <property type="entry name" value="Mao_N_sf"/>
</dbReference>
<feature type="domain" description="Phosphodiester glycosidase" evidence="3">
    <location>
        <begin position="203"/>
        <end position="354"/>
    </location>
</feature>
<sequence length="479" mass="51221">MKKKSWLPILCLCLSLLWSLPAWAANQVAPGVRQWSFQKTNWEGKPYLGHVLEVDPKQRFTEIRPIMGNDLVGSKEVLSSMAERTGAVAAINGGFFDTGSGIPVGNVIIDGKAEYISDILRTSFGLTNDGSMVVGYLSPQVKLAINGSELKLNGINMDPLSNGLVLYSPAWNKDIPASMKLMLYPAEEGSFRMEPSYSGIPAPAGGYILAGYGQSASQLVSIQAGTRARVSLDMPENWQNIRHGLSGGPLLVEGGLPVEQAINEGLWGSVLQAAPRTAIGITANQKILLVVVDGRIDSSAGLTLEELAYLMIELGSVQAVALDGGGSSEMWVKGQIVNTPSDKRERALGNGLVIIQQMPVYIDQQRAYFDVPPQVENGRTLVPMRKIFEQLGAEIAWDAEAKKVTATRGEQIIELTVGSSAAVVNGNKVTLDVPAKVLDSRTLVPLRFVGEALGADVNYVTSGGPTIYIDSRGGTGDVK</sequence>
<name>A0AAW7ZI80_9FIRM</name>
<dbReference type="RefSeq" id="WP_304545523.1">
    <property type="nucleotide sequence ID" value="NZ_JARPTC010000032.1"/>
</dbReference>
<keyword evidence="4" id="KW-0326">Glycosidase</keyword>
<dbReference type="SUPFAM" id="SSF55383">
    <property type="entry name" value="Copper amine oxidase, domain N"/>
    <property type="match status" value="1"/>
</dbReference>
<evidence type="ECO:0000256" key="1">
    <source>
        <dbReference type="SAM" id="SignalP"/>
    </source>
</evidence>
<organism evidence="4 5">
    <name type="scientific">Desulforamulus aquiferis</name>
    <dbReference type="NCBI Taxonomy" id="1397668"/>
    <lineage>
        <taxon>Bacteria</taxon>
        <taxon>Bacillati</taxon>
        <taxon>Bacillota</taxon>
        <taxon>Clostridia</taxon>
        <taxon>Eubacteriales</taxon>
        <taxon>Peptococcaceae</taxon>
        <taxon>Desulforamulus</taxon>
    </lineage>
</organism>
<feature type="chain" id="PRO_5043454365" evidence="1">
    <location>
        <begin position="25"/>
        <end position="479"/>
    </location>
</feature>
<evidence type="ECO:0000313" key="5">
    <source>
        <dbReference type="Proteomes" id="UP001172911"/>
    </source>
</evidence>
<proteinExistence type="predicted"/>
<dbReference type="Gene3D" id="3.30.457.10">
    <property type="entry name" value="Copper amine oxidase-like, N-terminal domain"/>
    <property type="match status" value="1"/>
</dbReference>
<evidence type="ECO:0000259" key="3">
    <source>
        <dbReference type="Pfam" id="PF09992"/>
    </source>
</evidence>
<protein>
    <submittedName>
        <fullName evidence="4">Phosphodiester glycosidase family protein</fullName>
    </submittedName>
</protein>
<keyword evidence="5" id="KW-1185">Reference proteome</keyword>
<feature type="signal peptide" evidence="1">
    <location>
        <begin position="1"/>
        <end position="24"/>
    </location>
</feature>
<dbReference type="InterPro" id="IPR018711">
    <property type="entry name" value="NAGPA"/>
</dbReference>
<reference evidence="4" key="2">
    <citation type="submission" date="2023-03" db="EMBL/GenBank/DDBJ databases">
        <authorList>
            <person name="Zhang Z."/>
        </authorList>
    </citation>
    <scope>NUCLEOTIDE SEQUENCE</scope>
    <source>
        <strain evidence="4">DSA</strain>
    </source>
</reference>
<comment type="caution">
    <text evidence="4">The sequence shown here is derived from an EMBL/GenBank/DDBJ whole genome shotgun (WGS) entry which is preliminary data.</text>
</comment>
<dbReference type="PANTHER" id="PTHR40446:SF2">
    <property type="entry name" value="N-ACETYLGLUCOSAMINE-1-PHOSPHODIESTER ALPHA-N-ACETYLGLUCOSAMINIDASE"/>
    <property type="match status" value="1"/>
</dbReference>
<dbReference type="Proteomes" id="UP001172911">
    <property type="component" value="Unassembled WGS sequence"/>
</dbReference>
<dbReference type="Pfam" id="PF07833">
    <property type="entry name" value="Cu_amine_oxidN1"/>
    <property type="match status" value="1"/>
</dbReference>
<reference evidence="4" key="1">
    <citation type="journal article" date="2023" name="J. Hazard. Mater.">
        <title>Anaerobic biodegradation of pyrene and benzo[a]pyrene by a new sulfate-reducing Desulforamulus aquiferis strain DSA.</title>
        <authorList>
            <person name="Zhang Z."/>
            <person name="Sun J."/>
            <person name="Gong X."/>
            <person name="Wang C."/>
            <person name="Wang H."/>
        </authorList>
    </citation>
    <scope>NUCLEOTIDE SEQUENCE</scope>
    <source>
        <strain evidence="4">DSA</strain>
    </source>
</reference>
<feature type="domain" description="Copper amine oxidase-like N-terminal" evidence="2">
    <location>
        <begin position="362"/>
        <end position="461"/>
    </location>
</feature>
<keyword evidence="4" id="KW-0378">Hydrolase</keyword>